<sequence>MIKFNDKDTKEIYIGDKAISEVYCGDKLVWQGLDWSKFFYGLERVDVSRPGSRFKTYYYKVDIDSKFKDIKPITIVVKLNADNTMKGDRIEYTGQSSVTSPTYTSNFGYVTFTAIYNGKEVAQTSAMGEGYA</sequence>
<dbReference type="EMBL" id="JAYKOT010000003">
    <property type="protein sequence ID" value="MEB3430232.1"/>
    <property type="molecule type" value="Genomic_DNA"/>
</dbReference>
<proteinExistence type="predicted"/>
<dbReference type="EMBL" id="JAYKOT010000002">
    <property type="protein sequence ID" value="MEB3428881.1"/>
    <property type="molecule type" value="Genomic_DNA"/>
</dbReference>
<accession>A0AAW9MSA1</accession>
<organism evidence="1 4">
    <name type="scientific">Citroniella saccharovorans</name>
    <dbReference type="NCBI Taxonomy" id="2053367"/>
    <lineage>
        <taxon>Bacteria</taxon>
        <taxon>Bacillati</taxon>
        <taxon>Bacillota</taxon>
        <taxon>Tissierellia</taxon>
        <taxon>Tissierellales</taxon>
        <taxon>Peptoniphilaceae</taxon>
        <taxon>Citroniella</taxon>
    </lineage>
</organism>
<dbReference type="Proteomes" id="UP001357733">
    <property type="component" value="Unassembled WGS sequence"/>
</dbReference>
<evidence type="ECO:0000313" key="4">
    <source>
        <dbReference type="Proteomes" id="UP001357733"/>
    </source>
</evidence>
<reference evidence="1 4" key="1">
    <citation type="submission" date="2024-01" db="EMBL/GenBank/DDBJ databases">
        <title>Complete genome sequence of Citroniella saccharovorans strain M6.X9, isolated from human fecal sample.</title>
        <authorList>
            <person name="Cheng G."/>
            <person name="Westerholm M."/>
            <person name="Schnurer A."/>
        </authorList>
    </citation>
    <scope>NUCLEOTIDE SEQUENCE [LARGE SCALE GENOMIC DNA]</scope>
    <source>
        <strain evidence="1 4">DSM 29873</strain>
    </source>
</reference>
<gene>
    <name evidence="1" type="ORF">VLK81_02380</name>
    <name evidence="2" type="ORF">VLK81_02625</name>
    <name evidence="3" type="ORF">VLK81_09575</name>
</gene>
<dbReference type="AlphaFoldDB" id="A0AAW9MSA1"/>
<evidence type="ECO:0000313" key="2">
    <source>
        <dbReference type="EMBL" id="MEB3428928.1"/>
    </source>
</evidence>
<evidence type="ECO:0000313" key="1">
    <source>
        <dbReference type="EMBL" id="MEB3428881.1"/>
    </source>
</evidence>
<dbReference type="EMBL" id="JAYKOT010000003">
    <property type="protein sequence ID" value="MEB3428928.1"/>
    <property type="molecule type" value="Genomic_DNA"/>
</dbReference>
<protein>
    <submittedName>
        <fullName evidence="1">Uncharacterized protein</fullName>
    </submittedName>
</protein>
<name>A0AAW9MSA1_9FIRM</name>
<evidence type="ECO:0000313" key="3">
    <source>
        <dbReference type="EMBL" id="MEB3430232.1"/>
    </source>
</evidence>
<comment type="caution">
    <text evidence="1">The sequence shown here is derived from an EMBL/GenBank/DDBJ whole genome shotgun (WGS) entry which is preliminary data.</text>
</comment>
<dbReference type="RefSeq" id="WP_324618946.1">
    <property type="nucleotide sequence ID" value="NZ_JAYKOT010000002.1"/>
</dbReference>
<keyword evidence="4" id="KW-1185">Reference proteome</keyword>